<organism evidence="2 3">
    <name type="scientific">Olpidium bornovanus</name>
    <dbReference type="NCBI Taxonomy" id="278681"/>
    <lineage>
        <taxon>Eukaryota</taxon>
        <taxon>Fungi</taxon>
        <taxon>Fungi incertae sedis</taxon>
        <taxon>Olpidiomycota</taxon>
        <taxon>Olpidiomycotina</taxon>
        <taxon>Olpidiomycetes</taxon>
        <taxon>Olpidiales</taxon>
        <taxon>Olpidiaceae</taxon>
        <taxon>Olpidium</taxon>
    </lineage>
</organism>
<evidence type="ECO:0000313" key="3">
    <source>
        <dbReference type="Proteomes" id="UP000673691"/>
    </source>
</evidence>
<feature type="region of interest" description="Disordered" evidence="1">
    <location>
        <begin position="428"/>
        <end position="483"/>
    </location>
</feature>
<feature type="compositionally biased region" description="Acidic residues" evidence="1">
    <location>
        <begin position="121"/>
        <end position="135"/>
    </location>
</feature>
<dbReference type="EMBL" id="JAEFCI010003996">
    <property type="protein sequence ID" value="KAG5461214.1"/>
    <property type="molecule type" value="Genomic_DNA"/>
</dbReference>
<dbReference type="AlphaFoldDB" id="A0A8H8DJU9"/>
<comment type="caution">
    <text evidence="2">The sequence shown here is derived from an EMBL/GenBank/DDBJ whole genome shotgun (WGS) entry which is preliminary data.</text>
</comment>
<feature type="compositionally biased region" description="Low complexity" evidence="1">
    <location>
        <begin position="275"/>
        <end position="298"/>
    </location>
</feature>
<name>A0A8H8DJU9_9FUNG</name>
<proteinExistence type="predicted"/>
<gene>
    <name evidence="2" type="ORF">BJ554DRAFT_6625</name>
</gene>
<feature type="region of interest" description="Disordered" evidence="1">
    <location>
        <begin position="250"/>
        <end position="308"/>
    </location>
</feature>
<protein>
    <submittedName>
        <fullName evidence="2">Uncharacterized protein</fullName>
    </submittedName>
</protein>
<feature type="region of interest" description="Disordered" evidence="1">
    <location>
        <begin position="1"/>
        <end position="238"/>
    </location>
</feature>
<reference evidence="2 3" key="1">
    <citation type="journal article" name="Sci. Rep.">
        <title>Genome-scale phylogenetic analyses confirm Olpidium as the closest living zoosporic fungus to the non-flagellated, terrestrial fungi.</title>
        <authorList>
            <person name="Chang Y."/>
            <person name="Rochon D."/>
            <person name="Sekimoto S."/>
            <person name="Wang Y."/>
            <person name="Chovatia M."/>
            <person name="Sandor L."/>
            <person name="Salamov A."/>
            <person name="Grigoriev I.V."/>
            <person name="Stajich J.E."/>
            <person name="Spatafora J.W."/>
        </authorList>
    </citation>
    <scope>NUCLEOTIDE SEQUENCE [LARGE SCALE GENOMIC DNA]</scope>
    <source>
        <strain evidence="2">S191</strain>
    </source>
</reference>
<feature type="compositionally biased region" description="Low complexity" evidence="1">
    <location>
        <begin position="30"/>
        <end position="49"/>
    </location>
</feature>
<feature type="compositionally biased region" description="Low complexity" evidence="1">
    <location>
        <begin position="464"/>
        <end position="474"/>
    </location>
</feature>
<sequence>MLPPKPTVSRSVSPAAPSRNSSVGEQEAKAAAAAAARRARAAPGAPPAGSEDTSAEHAAAAGPKKAETRQHLPPTSEPFEPEAKSSASGKPRAGSLAAGSDAVPKQLRQAASTVTPVGEKIEEEEEEEEGEAEDEDGKRGAGRRRAPADSSFEMPGALPEDQSATFEQLPEKPDRRRSGSPPAVDLEAGNPQEADGIPTFEHRAAPPSDGMPLYGYQVAGSRSPGPRQHPAAFGSLDTLTSGFDHMRLNGAGVPLEPFQPRASPQRDGGGGASDAAPNPVTTGAPPGATTGAPPGTTGHFPVDRRKRFSVHHMRRPSNQRYDESGIPVVVPAGAGTEQRLTPQHSQPPPVSNLPSETEAGAGTAAPNRTAFDIQSICVGTGTPGKPGHGSGLLHGTYSRLGLLGFAGQAAAAGSMGARDRRESTDSLMVRGEGHPRHGYASERGELPAGLPYASATDDWDSGIRIRQSSQHQIQAGHQNSTKL</sequence>
<feature type="compositionally biased region" description="Polar residues" evidence="1">
    <location>
        <begin position="8"/>
        <end position="24"/>
    </location>
</feature>
<evidence type="ECO:0000313" key="2">
    <source>
        <dbReference type="EMBL" id="KAG5461214.1"/>
    </source>
</evidence>
<keyword evidence="3" id="KW-1185">Reference proteome</keyword>
<dbReference type="Proteomes" id="UP000673691">
    <property type="component" value="Unassembled WGS sequence"/>
</dbReference>
<feature type="region of interest" description="Disordered" evidence="1">
    <location>
        <begin position="337"/>
        <end position="363"/>
    </location>
</feature>
<feature type="compositionally biased region" description="Basic and acidic residues" evidence="1">
    <location>
        <begin position="431"/>
        <end position="445"/>
    </location>
</feature>
<evidence type="ECO:0000256" key="1">
    <source>
        <dbReference type="SAM" id="MobiDB-lite"/>
    </source>
</evidence>
<accession>A0A8H8DJU9</accession>